<dbReference type="EMBL" id="SPNC01000133">
    <property type="protein sequence ID" value="TFH94366.1"/>
    <property type="molecule type" value="Genomic_DNA"/>
</dbReference>
<evidence type="ECO:0000313" key="4">
    <source>
        <dbReference type="Proteomes" id="UP000297225"/>
    </source>
</evidence>
<dbReference type="GO" id="GO:1990351">
    <property type="term" value="C:transporter complex"/>
    <property type="evidence" value="ECO:0007669"/>
    <property type="project" value="TreeGrafter"/>
</dbReference>
<keyword evidence="4" id="KW-1185">Reference proteome</keyword>
<dbReference type="PANTHER" id="PTHR30189">
    <property type="entry name" value="LPS-ASSEMBLY PROTEIN"/>
    <property type="match status" value="1"/>
</dbReference>
<feature type="region of interest" description="Disordered" evidence="1">
    <location>
        <begin position="734"/>
        <end position="777"/>
    </location>
</feature>
<dbReference type="STRING" id="1122973.GCA_000379925_01601"/>
<dbReference type="InterPro" id="IPR050218">
    <property type="entry name" value="LptD"/>
</dbReference>
<proteinExistence type="predicted"/>
<evidence type="ECO:0000256" key="1">
    <source>
        <dbReference type="SAM" id="MobiDB-lite"/>
    </source>
</evidence>
<feature type="domain" description="LPS-assembly protein LptD central" evidence="2">
    <location>
        <begin position="206"/>
        <end position="680"/>
    </location>
</feature>
<dbReference type="PANTHER" id="PTHR30189:SF1">
    <property type="entry name" value="LPS-ASSEMBLY PROTEIN LPTD"/>
    <property type="match status" value="1"/>
</dbReference>
<dbReference type="OrthoDB" id="9802320at2"/>
<dbReference type="Pfam" id="PF19838">
    <property type="entry name" value="LptD_2"/>
    <property type="match status" value="1"/>
</dbReference>
<accession>A0A4Y8WNG6</accession>
<sequence length="918" mass="104517">MSPRARASRGELGAPFSIPFIQAVDSVAIVDSLKKDTLVMADTISADSSLLSDLKAPLDFESQDSIVILPKRNFVKMYGNGQINYQDQKLVGDYMHMHTDSGTIFATYIDYPDSLKKEKIYAKITTGNESYEAKTINYDINSQQGYITDVVTQQGEGFVTANRTKRTNAGLLNLMEGKYTTCDDHLHPHFYISLTKAKVRPGKDLVSGPVYLVIADVPLPIGLPFAFFPFTTSRASGLIMPTYGDEMERGFYLRNGGYYFAINDYVDLQLTGDLYTKGSWAVQAQSNYRKRYRYSGSINASYIVTKRGDKVAGDYSKATDFRIQWSHRQDPKANPYRTFSANVNFSTSTYNHNNLDGLYNQAIMGENTKSSSISFLQRFPNSPWSISGSMDISQQSREKRISVTLPNLSINMSRIYPFKRKQQVGKERWYEKISLSYSGQLRNSIQTDEKEILKKNILKDWQNGMSHSIPVSASFDLFNYIKVTPSFNYNERWYTSRLQHAYDPALNKVVATDTTYGFNRVFDFNASLSLSTTVYGFWKPLPFLGDKVNMIRHRMEPSISINYRPDFGDPRWGYWERLQYITPDGREVEQYVSPYDRQLFGVPGRGKSGSIGFSLANNLEAKIKQDSTEFKKISLIESLNLSTSYNLAADSFQWSDLNASISLRLSDAFTLRLGGAFDPYLWDYHEHDGRIIPYRVDKLRVLNGKGIGRFRGTSTSFSYTFNNQTIDKIKRLFSGKKGGGEDEGDTSSDRSGFGDNAPNDNQSSFGGEGANNEAGKSLFSAQDSPLGEFDRDGYLKNRIDWSLNFNYNLSLGPGDFRPEIKEFAYKWRHDLSFSGQFSPTKNWRFNFSANYNFDERRITNMSCNVTRDLHCWSMTASFIPIGAFKSYNFTIAVKSQLLHDLKYQMSNQPSYGRNQLWY</sequence>
<name>A0A4Y8WNG6_9PORP</name>
<gene>
    <name evidence="3" type="ORF">E4P47_07820</name>
</gene>
<evidence type="ECO:0000259" key="2">
    <source>
        <dbReference type="Pfam" id="PF19838"/>
    </source>
</evidence>
<organism evidence="3 4">
    <name type="scientific">Porphyromonas levii</name>
    <dbReference type="NCBI Taxonomy" id="28114"/>
    <lineage>
        <taxon>Bacteria</taxon>
        <taxon>Pseudomonadati</taxon>
        <taxon>Bacteroidota</taxon>
        <taxon>Bacteroidia</taxon>
        <taxon>Bacteroidales</taxon>
        <taxon>Porphyromonadaceae</taxon>
        <taxon>Porphyromonas</taxon>
    </lineage>
</organism>
<dbReference type="Proteomes" id="UP000297225">
    <property type="component" value="Unassembled WGS sequence"/>
</dbReference>
<dbReference type="InterPro" id="IPR045659">
    <property type="entry name" value="LptD_2"/>
</dbReference>
<dbReference type="AlphaFoldDB" id="A0A4Y8WNG6"/>
<evidence type="ECO:0000313" key="3">
    <source>
        <dbReference type="EMBL" id="TFH94366.1"/>
    </source>
</evidence>
<comment type="caution">
    <text evidence="3">The sequence shown here is derived from an EMBL/GenBank/DDBJ whole genome shotgun (WGS) entry which is preliminary data.</text>
</comment>
<dbReference type="GO" id="GO:0009279">
    <property type="term" value="C:cell outer membrane"/>
    <property type="evidence" value="ECO:0007669"/>
    <property type="project" value="TreeGrafter"/>
</dbReference>
<protein>
    <submittedName>
        <fullName evidence="3">LPS-assembly protein LptD</fullName>
    </submittedName>
</protein>
<reference evidence="3 4" key="1">
    <citation type="submission" date="2019-03" db="EMBL/GenBank/DDBJ databases">
        <title>Porphyromonas levii Isolated from the Uterus of Dairy Cows.</title>
        <authorList>
            <person name="Francis A.M."/>
        </authorList>
    </citation>
    <scope>NUCLEOTIDE SEQUENCE [LARGE SCALE GENOMIC DNA]</scope>
    <source>
        <strain evidence="3 4">AF5678</strain>
    </source>
</reference>